<evidence type="ECO:0000313" key="1">
    <source>
        <dbReference type="EMBL" id="KAF2402194.1"/>
    </source>
</evidence>
<dbReference type="EMBL" id="ML996691">
    <property type="protein sequence ID" value="KAF2402194.1"/>
    <property type="molecule type" value="Genomic_DNA"/>
</dbReference>
<dbReference type="Proteomes" id="UP000799640">
    <property type="component" value="Unassembled WGS sequence"/>
</dbReference>
<sequence length="155" mass="17721">MSRPQRLYHPDGCSTTLHPRSALLIPATIADTFSVVGGFLQCRIRERQGPGMAFRVTEPSVYIHPHGHRRCAEVSRTFWRAMLHHLTSIRSSMIRCHILLSLLSALSRLELRVVDIASLDFNDLGSILDLSRHEGELHYLLPAFRCNSRRSSRRH</sequence>
<accession>A0A6G1I1X7</accession>
<keyword evidence="2" id="KW-1185">Reference proteome</keyword>
<dbReference type="AlphaFoldDB" id="A0A6G1I1X7"/>
<evidence type="ECO:0000313" key="2">
    <source>
        <dbReference type="Proteomes" id="UP000799640"/>
    </source>
</evidence>
<organism evidence="1 2">
    <name type="scientific">Trichodelitschia bisporula</name>
    <dbReference type="NCBI Taxonomy" id="703511"/>
    <lineage>
        <taxon>Eukaryota</taxon>
        <taxon>Fungi</taxon>
        <taxon>Dikarya</taxon>
        <taxon>Ascomycota</taxon>
        <taxon>Pezizomycotina</taxon>
        <taxon>Dothideomycetes</taxon>
        <taxon>Dothideomycetes incertae sedis</taxon>
        <taxon>Phaeotrichales</taxon>
        <taxon>Phaeotrichaceae</taxon>
        <taxon>Trichodelitschia</taxon>
    </lineage>
</organism>
<protein>
    <submittedName>
        <fullName evidence="1">Uncharacterized protein</fullName>
    </submittedName>
</protein>
<reference evidence="1" key="1">
    <citation type="journal article" date="2020" name="Stud. Mycol.">
        <title>101 Dothideomycetes genomes: a test case for predicting lifestyles and emergence of pathogens.</title>
        <authorList>
            <person name="Haridas S."/>
            <person name="Albert R."/>
            <person name="Binder M."/>
            <person name="Bloem J."/>
            <person name="Labutti K."/>
            <person name="Salamov A."/>
            <person name="Andreopoulos B."/>
            <person name="Baker S."/>
            <person name="Barry K."/>
            <person name="Bills G."/>
            <person name="Bluhm B."/>
            <person name="Cannon C."/>
            <person name="Castanera R."/>
            <person name="Culley D."/>
            <person name="Daum C."/>
            <person name="Ezra D."/>
            <person name="Gonzalez J."/>
            <person name="Henrissat B."/>
            <person name="Kuo A."/>
            <person name="Liang C."/>
            <person name="Lipzen A."/>
            <person name="Lutzoni F."/>
            <person name="Magnuson J."/>
            <person name="Mondo S."/>
            <person name="Nolan M."/>
            <person name="Ohm R."/>
            <person name="Pangilinan J."/>
            <person name="Park H.-J."/>
            <person name="Ramirez L."/>
            <person name="Alfaro M."/>
            <person name="Sun H."/>
            <person name="Tritt A."/>
            <person name="Yoshinaga Y."/>
            <person name="Zwiers L.-H."/>
            <person name="Turgeon B."/>
            <person name="Goodwin S."/>
            <person name="Spatafora J."/>
            <person name="Crous P."/>
            <person name="Grigoriev I."/>
        </authorList>
    </citation>
    <scope>NUCLEOTIDE SEQUENCE</scope>
    <source>
        <strain evidence="1">CBS 262.69</strain>
    </source>
</reference>
<proteinExistence type="predicted"/>
<gene>
    <name evidence="1" type="ORF">EJ06DRAFT_328886</name>
</gene>
<name>A0A6G1I1X7_9PEZI</name>